<reference evidence="3 4" key="1">
    <citation type="journal article" date="2024" name="J Genomics">
        <title>Draft genome sequencing and assembly of Favolaschia claudopus CIRM-BRFM 2984 isolated from oak limbs.</title>
        <authorList>
            <person name="Navarro D."/>
            <person name="Drula E."/>
            <person name="Chaduli D."/>
            <person name="Cazenave R."/>
            <person name="Ahrendt S."/>
            <person name="Wang J."/>
            <person name="Lipzen A."/>
            <person name="Daum C."/>
            <person name="Barry K."/>
            <person name="Grigoriev I.V."/>
            <person name="Favel A."/>
            <person name="Rosso M.N."/>
            <person name="Martin F."/>
        </authorList>
    </citation>
    <scope>NUCLEOTIDE SEQUENCE [LARGE SCALE GENOMIC DNA]</scope>
    <source>
        <strain evidence="3 4">CIRM-BRFM 2984</strain>
    </source>
</reference>
<evidence type="ECO:0000313" key="4">
    <source>
        <dbReference type="Proteomes" id="UP001362999"/>
    </source>
</evidence>
<keyword evidence="2" id="KW-0732">Signal</keyword>
<organism evidence="3 4">
    <name type="scientific">Favolaschia claudopus</name>
    <dbReference type="NCBI Taxonomy" id="2862362"/>
    <lineage>
        <taxon>Eukaryota</taxon>
        <taxon>Fungi</taxon>
        <taxon>Dikarya</taxon>
        <taxon>Basidiomycota</taxon>
        <taxon>Agaricomycotina</taxon>
        <taxon>Agaricomycetes</taxon>
        <taxon>Agaricomycetidae</taxon>
        <taxon>Agaricales</taxon>
        <taxon>Marasmiineae</taxon>
        <taxon>Mycenaceae</taxon>
        <taxon>Favolaschia</taxon>
    </lineage>
</organism>
<proteinExistence type="predicted"/>
<protein>
    <submittedName>
        <fullName evidence="3">Uncharacterized protein</fullName>
    </submittedName>
</protein>
<evidence type="ECO:0000256" key="1">
    <source>
        <dbReference type="SAM" id="MobiDB-lite"/>
    </source>
</evidence>
<feature type="signal peptide" evidence="2">
    <location>
        <begin position="1"/>
        <end position="18"/>
    </location>
</feature>
<dbReference type="Proteomes" id="UP001362999">
    <property type="component" value="Unassembled WGS sequence"/>
</dbReference>
<comment type="caution">
    <text evidence="3">The sequence shown here is derived from an EMBL/GenBank/DDBJ whole genome shotgun (WGS) entry which is preliminary data.</text>
</comment>
<dbReference type="EMBL" id="JAWWNJ010000011">
    <property type="protein sequence ID" value="KAK7044393.1"/>
    <property type="molecule type" value="Genomic_DNA"/>
</dbReference>
<evidence type="ECO:0000256" key="2">
    <source>
        <dbReference type="SAM" id="SignalP"/>
    </source>
</evidence>
<feature type="chain" id="PRO_5043721054" evidence="2">
    <location>
        <begin position="19"/>
        <end position="107"/>
    </location>
</feature>
<evidence type="ECO:0000313" key="3">
    <source>
        <dbReference type="EMBL" id="KAK7044393.1"/>
    </source>
</evidence>
<keyword evidence="4" id="KW-1185">Reference proteome</keyword>
<feature type="region of interest" description="Disordered" evidence="1">
    <location>
        <begin position="34"/>
        <end position="68"/>
    </location>
</feature>
<sequence>MRFSIYLYAASTLLATNALPMTLRSVVDNIPNATSANLNDAAKPTPPPWRRASTVTDPELRVAQPTPPPWKRVLEFAAPAMSGGPHTEEAPGWRRAGSALEVIERDA</sequence>
<name>A0AAW0CW11_9AGAR</name>
<dbReference type="AlphaFoldDB" id="A0AAW0CW11"/>
<accession>A0AAW0CW11</accession>
<gene>
    <name evidence="3" type="ORF">R3P38DRAFT_3176651</name>
</gene>